<dbReference type="eggNOG" id="KOG2241">
    <property type="taxonomic scope" value="Eukaryota"/>
</dbReference>
<dbReference type="AlphaFoldDB" id="C5M4A3"/>
<keyword evidence="6" id="KW-1185">Reference proteome</keyword>
<dbReference type="PROSITE" id="PS50886">
    <property type="entry name" value="TRBD"/>
    <property type="match status" value="1"/>
</dbReference>
<dbReference type="KEGG" id="ctp:CTRG_00893"/>
<feature type="domain" description="TRNA-binding" evidence="4">
    <location>
        <begin position="1"/>
        <end position="55"/>
    </location>
</feature>
<dbReference type="STRING" id="294747.C5M4A3"/>
<dbReference type="GO" id="GO:0000049">
    <property type="term" value="F:tRNA binding"/>
    <property type="evidence" value="ECO:0007669"/>
    <property type="project" value="UniProtKB-UniRule"/>
</dbReference>
<dbReference type="PANTHER" id="PTHR11586:SF33">
    <property type="entry name" value="AMINOACYL TRNA SYNTHASE COMPLEX-INTERACTING MULTIFUNCTIONAL PROTEIN 1"/>
    <property type="match status" value="1"/>
</dbReference>
<evidence type="ECO:0000259" key="4">
    <source>
        <dbReference type="PROSITE" id="PS50886"/>
    </source>
</evidence>
<evidence type="ECO:0000256" key="1">
    <source>
        <dbReference type="ARBA" id="ARBA00022555"/>
    </source>
</evidence>
<reference evidence="5 6" key="1">
    <citation type="journal article" date="2009" name="Nature">
        <title>Evolution of pathogenicity and sexual reproduction in eight Candida genomes.</title>
        <authorList>
            <person name="Butler G."/>
            <person name="Rasmussen M.D."/>
            <person name="Lin M.F."/>
            <person name="Santos M.A."/>
            <person name="Sakthikumar S."/>
            <person name="Munro C.A."/>
            <person name="Rheinbay E."/>
            <person name="Grabherr M."/>
            <person name="Forche A."/>
            <person name="Reedy J.L."/>
            <person name="Agrafioti I."/>
            <person name="Arnaud M.B."/>
            <person name="Bates S."/>
            <person name="Brown A.J."/>
            <person name="Brunke S."/>
            <person name="Costanzo M.C."/>
            <person name="Fitzpatrick D.A."/>
            <person name="de Groot P.W."/>
            <person name="Harris D."/>
            <person name="Hoyer L.L."/>
            <person name="Hube B."/>
            <person name="Klis F.M."/>
            <person name="Kodira C."/>
            <person name="Lennard N."/>
            <person name="Logue M.E."/>
            <person name="Martin R."/>
            <person name="Neiman A.M."/>
            <person name="Nikolaou E."/>
            <person name="Quail M.A."/>
            <person name="Quinn J."/>
            <person name="Santos M.C."/>
            <person name="Schmitzberger F.F."/>
            <person name="Sherlock G."/>
            <person name="Shah P."/>
            <person name="Silverstein K.A."/>
            <person name="Skrzypek M.S."/>
            <person name="Soll D."/>
            <person name="Staggs R."/>
            <person name="Stansfield I."/>
            <person name="Stumpf M.P."/>
            <person name="Sudbery P.E."/>
            <person name="Srikantha T."/>
            <person name="Zeng Q."/>
            <person name="Berman J."/>
            <person name="Berriman M."/>
            <person name="Heitman J."/>
            <person name="Gow N.A."/>
            <person name="Lorenz M.C."/>
            <person name="Birren B.W."/>
            <person name="Kellis M."/>
            <person name="Cuomo C.A."/>
        </authorList>
    </citation>
    <scope>NUCLEOTIDE SEQUENCE [LARGE SCALE GENOMIC DNA]</scope>
    <source>
        <strain evidence="6">ATCC MYA-3404 / T1</strain>
    </source>
</reference>
<dbReference type="PANTHER" id="PTHR11586">
    <property type="entry name" value="TRNA-AMINOACYLATION COFACTOR ARC1 FAMILY MEMBER"/>
    <property type="match status" value="1"/>
</dbReference>
<dbReference type="RefSeq" id="XP_002546111.1">
    <property type="nucleotide sequence ID" value="XM_002546065.1"/>
</dbReference>
<evidence type="ECO:0000313" key="6">
    <source>
        <dbReference type="Proteomes" id="UP000002037"/>
    </source>
</evidence>
<name>C5M4A3_CANTT</name>
<dbReference type="InterPro" id="IPR002547">
    <property type="entry name" value="tRNA-bd_dom"/>
</dbReference>
<dbReference type="GeneID" id="8299920"/>
<protein>
    <recommendedName>
        <fullName evidence="4">tRNA-binding domain-containing protein</fullName>
    </recommendedName>
</protein>
<dbReference type="Pfam" id="PF01588">
    <property type="entry name" value="tRNA_bind"/>
    <property type="match status" value="1"/>
</dbReference>
<dbReference type="VEuPathDB" id="FungiDB:CTRG_00893"/>
<sequence>MQDRRVVVVTNMKTRKLRGEPSMGMILAAEKDINEKLKVEPIIPPKSSIIGERLYFGGADSFEPPKLKDKAWEYIQPRLTTNSNKEVVFVNEEEQQLILRGSDENDSAVAETLINAKIL</sequence>
<dbReference type="SUPFAM" id="SSF50249">
    <property type="entry name" value="Nucleic acid-binding proteins"/>
    <property type="match status" value="1"/>
</dbReference>
<dbReference type="Proteomes" id="UP000002037">
    <property type="component" value="Unassembled WGS sequence"/>
</dbReference>
<gene>
    <name evidence="5" type="ORF">CTRG_00893</name>
</gene>
<evidence type="ECO:0000256" key="2">
    <source>
        <dbReference type="ARBA" id="ARBA00022884"/>
    </source>
</evidence>
<accession>C5M4A3</accession>
<dbReference type="EMBL" id="GG692395">
    <property type="protein sequence ID" value="EER36153.1"/>
    <property type="molecule type" value="Genomic_DNA"/>
</dbReference>
<evidence type="ECO:0000256" key="3">
    <source>
        <dbReference type="PROSITE-ProRule" id="PRU00209"/>
    </source>
</evidence>
<dbReference type="InterPro" id="IPR012340">
    <property type="entry name" value="NA-bd_OB-fold"/>
</dbReference>
<dbReference type="HOGENOM" id="CLU_166982_0_0_1"/>
<proteinExistence type="predicted"/>
<organism evidence="5 6">
    <name type="scientific">Candida tropicalis (strain ATCC MYA-3404 / T1)</name>
    <name type="common">Yeast</name>
    <dbReference type="NCBI Taxonomy" id="294747"/>
    <lineage>
        <taxon>Eukaryota</taxon>
        <taxon>Fungi</taxon>
        <taxon>Dikarya</taxon>
        <taxon>Ascomycota</taxon>
        <taxon>Saccharomycotina</taxon>
        <taxon>Pichiomycetes</taxon>
        <taxon>Debaryomycetaceae</taxon>
        <taxon>Candida/Lodderomyces clade</taxon>
        <taxon>Candida</taxon>
    </lineage>
</organism>
<dbReference type="InterPro" id="IPR051270">
    <property type="entry name" value="Tyrosine-tRNA_ligase_regulator"/>
</dbReference>
<dbReference type="Gene3D" id="2.40.50.140">
    <property type="entry name" value="Nucleic acid-binding proteins"/>
    <property type="match status" value="1"/>
</dbReference>
<keyword evidence="1 3" id="KW-0820">tRNA-binding</keyword>
<dbReference type="OrthoDB" id="19141at2759"/>
<keyword evidence="2 3" id="KW-0694">RNA-binding</keyword>
<evidence type="ECO:0000313" key="5">
    <source>
        <dbReference type="EMBL" id="EER36153.1"/>
    </source>
</evidence>